<organism evidence="1 2">
    <name type="scientific">Anaerotignum lactatifermentans</name>
    <dbReference type="NCBI Taxonomy" id="160404"/>
    <lineage>
        <taxon>Bacteria</taxon>
        <taxon>Bacillati</taxon>
        <taxon>Bacillota</taxon>
        <taxon>Clostridia</taxon>
        <taxon>Lachnospirales</taxon>
        <taxon>Anaerotignaceae</taxon>
        <taxon>Anaerotignum</taxon>
    </lineage>
</organism>
<dbReference type="Proteomes" id="UP000195455">
    <property type="component" value="Unassembled WGS sequence"/>
</dbReference>
<gene>
    <name evidence="1" type="ORF">B5G26_04450</name>
</gene>
<protein>
    <submittedName>
        <fullName evidence="1">Uncharacterized protein</fullName>
    </submittedName>
</protein>
<dbReference type="AlphaFoldDB" id="A0A1Y3U9W2"/>
<comment type="caution">
    <text evidence="1">The sequence shown here is derived from an EMBL/GenBank/DDBJ whole genome shotgun (WGS) entry which is preliminary data.</text>
</comment>
<dbReference type="EMBL" id="NFHM01000004">
    <property type="protein sequence ID" value="OUN44895.1"/>
    <property type="molecule type" value="Genomic_DNA"/>
</dbReference>
<sequence length="59" mass="7113">MVFYTVLGKREFSTNRHWAERKKIAKKITAFAFFTKKALCLRRQKAFGNCNQDFCFREM</sequence>
<evidence type="ECO:0000313" key="1">
    <source>
        <dbReference type="EMBL" id="OUN44895.1"/>
    </source>
</evidence>
<reference evidence="2" key="1">
    <citation type="submission" date="2017-04" db="EMBL/GenBank/DDBJ databases">
        <title>Function of individual gut microbiota members based on whole genome sequencing of pure cultures obtained from chicken caecum.</title>
        <authorList>
            <person name="Medvecky M."/>
            <person name="Cejkova D."/>
            <person name="Polansky O."/>
            <person name="Karasova D."/>
            <person name="Kubasova T."/>
            <person name="Cizek A."/>
            <person name="Rychlik I."/>
        </authorList>
    </citation>
    <scope>NUCLEOTIDE SEQUENCE [LARGE SCALE GENOMIC DNA]</scope>
    <source>
        <strain evidence="2">An75</strain>
    </source>
</reference>
<proteinExistence type="predicted"/>
<evidence type="ECO:0000313" key="2">
    <source>
        <dbReference type="Proteomes" id="UP000195455"/>
    </source>
</evidence>
<name>A0A1Y3U9W2_9FIRM</name>
<accession>A0A1Y3U9W2</accession>